<dbReference type="InterPro" id="IPR024361">
    <property type="entry name" value="BACON"/>
</dbReference>
<proteinExistence type="predicted"/>
<comment type="caution">
    <text evidence="3">The sequence shown here is derived from an EMBL/GenBank/DDBJ whole genome shotgun (WGS) entry which is preliminary data.</text>
</comment>
<dbReference type="CDD" id="cd14948">
    <property type="entry name" value="BACON"/>
    <property type="match status" value="3"/>
</dbReference>
<evidence type="ECO:0000313" key="4">
    <source>
        <dbReference type="Proteomes" id="UP000823750"/>
    </source>
</evidence>
<evidence type="ECO:0000256" key="1">
    <source>
        <dbReference type="SAM" id="SignalP"/>
    </source>
</evidence>
<feature type="chain" id="PRO_5038974674" evidence="1">
    <location>
        <begin position="22"/>
        <end position="761"/>
    </location>
</feature>
<dbReference type="PROSITE" id="PS51257">
    <property type="entry name" value="PROKAR_LIPOPROTEIN"/>
    <property type="match status" value="1"/>
</dbReference>
<dbReference type="AlphaFoldDB" id="A0A9D9J266"/>
<feature type="signal peptide" evidence="1">
    <location>
        <begin position="1"/>
        <end position="21"/>
    </location>
</feature>
<dbReference type="InterPro" id="IPR001322">
    <property type="entry name" value="Lamin_tail_dom"/>
</dbReference>
<dbReference type="PROSITE" id="PS51841">
    <property type="entry name" value="LTD"/>
    <property type="match status" value="1"/>
</dbReference>
<dbReference type="Proteomes" id="UP000823750">
    <property type="component" value="Unassembled WGS sequence"/>
</dbReference>
<dbReference type="EMBL" id="JADILX010000046">
    <property type="protein sequence ID" value="MBO8485278.1"/>
    <property type="molecule type" value="Genomic_DNA"/>
</dbReference>
<gene>
    <name evidence="3" type="ORF">IAB78_02515</name>
</gene>
<accession>A0A9D9J266</accession>
<dbReference type="Gene3D" id="2.60.40.10">
    <property type="entry name" value="Immunoglobulins"/>
    <property type="match status" value="3"/>
</dbReference>
<dbReference type="InterPro" id="IPR013783">
    <property type="entry name" value="Ig-like_fold"/>
</dbReference>
<feature type="domain" description="LTD" evidence="2">
    <location>
        <begin position="600"/>
        <end position="720"/>
    </location>
</feature>
<protein>
    <submittedName>
        <fullName evidence="3">BACON domain-containing protein</fullName>
    </submittedName>
</protein>
<name>A0A9D9J266_9BACT</name>
<sequence>MKTFKLLWVFSLLSVALISVSCQKTEETVIKIDLTVTGEGTFDFTSEKGSETFDVTSNVPWEIKVTSEGDWLSVDPMSGDGGKAPQAVTISVKANDTGDPREGSIVITPLDGDKPEANIKTLTVKQTSSCNLTVDPEELEFETEGDETGKTFTVTSNVAWKVTVPEEAKWLTVTTENNDGTGEGTGKEETVTVTAIPNDTGVARQCKITITPTEGENPEESTKTVTIKQKASVSLVLSTETLEFTHEETPLTFTVTSNAPWTVTFENTDGAEVIRTVSPETGEASEQPTTVTVTPWANTTDAERNATITVTASLEGEEPVVKTIQVTQTPTSDTPLYFNNFDKTAVSSDTELSGNDAWHNEDPDVIGNYSYSGVLVSADSPSSGSGANNIFFDQVSYFQTPAIIVNTSSAQNFVLTFSIYADTFDKNAFEVYLSGDGNNWLKVDYEVDGASGWMNASASFRVLGTPTNSMYLYFATSEPGKYRLDDLKLANTAAQQQNVIRFPGEIQFGGTKEVSVEQFLAEKPNLMGKYSLTGKVTAVNGEDVTISDDGTTTVVLKSLDLNGLAETLGEGDEVTVVGYRNVAEDGTACMSDGVLEEYTKAGSGEEAATGDELLISEYVCTENGECYIEIYNPTDHTITMSASNYSIAFYDSENPYNYATTCFLPDKYDIPSHKVIVFCSSNATWDGEKVVLSSLKFDGNDNIELQGQYGRPLDRLGQKGVDFGVNKTLRRKLTIGNPNSTWTTDEWEEISPATLDGLGKR</sequence>
<evidence type="ECO:0000259" key="2">
    <source>
        <dbReference type="PROSITE" id="PS51841"/>
    </source>
</evidence>
<dbReference type="Pfam" id="PF13004">
    <property type="entry name" value="BACON"/>
    <property type="match status" value="3"/>
</dbReference>
<evidence type="ECO:0000313" key="3">
    <source>
        <dbReference type="EMBL" id="MBO8485278.1"/>
    </source>
</evidence>
<reference evidence="3" key="1">
    <citation type="submission" date="2020-10" db="EMBL/GenBank/DDBJ databases">
        <authorList>
            <person name="Gilroy R."/>
        </authorList>
    </citation>
    <scope>NUCLEOTIDE SEQUENCE</scope>
    <source>
        <strain evidence="3">B2-16538</strain>
    </source>
</reference>
<organism evidence="3 4">
    <name type="scientific">Candidatus Cryptobacteroides excrementavium</name>
    <dbReference type="NCBI Taxonomy" id="2840759"/>
    <lineage>
        <taxon>Bacteria</taxon>
        <taxon>Pseudomonadati</taxon>
        <taxon>Bacteroidota</taxon>
        <taxon>Bacteroidia</taxon>
        <taxon>Bacteroidales</taxon>
        <taxon>Candidatus Cryptobacteroides</taxon>
    </lineage>
</organism>
<reference evidence="3" key="2">
    <citation type="journal article" date="2021" name="PeerJ">
        <title>Extensive microbial diversity within the chicken gut microbiome revealed by metagenomics and culture.</title>
        <authorList>
            <person name="Gilroy R."/>
            <person name="Ravi A."/>
            <person name="Getino M."/>
            <person name="Pursley I."/>
            <person name="Horton D.L."/>
            <person name="Alikhan N.F."/>
            <person name="Baker D."/>
            <person name="Gharbi K."/>
            <person name="Hall N."/>
            <person name="Watson M."/>
            <person name="Adriaenssens E.M."/>
            <person name="Foster-Nyarko E."/>
            <person name="Jarju S."/>
            <person name="Secka A."/>
            <person name="Antonio M."/>
            <person name="Oren A."/>
            <person name="Chaudhuri R.R."/>
            <person name="La Ragione R."/>
            <person name="Hildebrand F."/>
            <person name="Pallen M.J."/>
        </authorList>
    </citation>
    <scope>NUCLEOTIDE SEQUENCE</scope>
    <source>
        <strain evidence="3">B2-16538</strain>
    </source>
</reference>
<keyword evidence="1" id="KW-0732">Signal</keyword>